<gene>
    <name evidence="2" type="ORF">EYH50_02095</name>
</gene>
<evidence type="ECO:0000313" key="2">
    <source>
        <dbReference type="EMBL" id="HIQ23822.1"/>
    </source>
</evidence>
<proteinExistence type="predicted"/>
<dbReference type="Gene3D" id="3.40.30.10">
    <property type="entry name" value="Glutaredoxin"/>
    <property type="match status" value="1"/>
</dbReference>
<sequence>MPSRVLTAGILVAVLSTALLALLLALDHIYAGEAATTVPAASTTATTPQAISPLPGPAASTTTTSSQQELHKRIVVILGTRSCPHCRAMEAFFQEELPGRTYFCEITEKGSSCEAAFSLLVSKRVTMAVPTIVVCDPIKRIVEGIVIGEYRNATWWRNVLEKGLPGGNETSIPVYMVNRITGAMEVEPGAMEKLYGVLCNDTLADTRLLG</sequence>
<name>A0A833EAP5_9CREN</name>
<evidence type="ECO:0000256" key="1">
    <source>
        <dbReference type="SAM" id="MobiDB-lite"/>
    </source>
</evidence>
<protein>
    <recommendedName>
        <fullName evidence="4">Thioredoxin-like fold domain-containing protein</fullName>
    </recommendedName>
</protein>
<feature type="region of interest" description="Disordered" evidence="1">
    <location>
        <begin position="46"/>
        <end position="66"/>
    </location>
</feature>
<comment type="caution">
    <text evidence="2">The sequence shown here is derived from an EMBL/GenBank/DDBJ whole genome shotgun (WGS) entry which is preliminary data.</text>
</comment>
<evidence type="ECO:0000313" key="3">
    <source>
        <dbReference type="Proteomes" id="UP000600071"/>
    </source>
</evidence>
<dbReference type="AlphaFoldDB" id="A0A833EAP5"/>
<dbReference type="EMBL" id="DQVR01000045">
    <property type="protein sequence ID" value="HIQ23822.1"/>
    <property type="molecule type" value="Genomic_DNA"/>
</dbReference>
<reference evidence="2" key="1">
    <citation type="journal article" date="2020" name="ISME J.">
        <title>Gammaproteobacteria mediating utilization of methyl-, sulfur- and petroleum organic compounds in deep ocean hydrothermal plumes.</title>
        <authorList>
            <person name="Zhou Z."/>
            <person name="Liu Y."/>
            <person name="Pan J."/>
            <person name="Cron B.R."/>
            <person name="Toner B.M."/>
            <person name="Anantharaman K."/>
            <person name="Breier J.A."/>
            <person name="Dick G.J."/>
            <person name="Li M."/>
        </authorList>
    </citation>
    <scope>NUCLEOTIDE SEQUENCE</scope>
    <source>
        <strain evidence="2">SZUA-1523</strain>
    </source>
</reference>
<accession>A0A833EAP5</accession>
<organism evidence="2 3">
    <name type="scientific">Pyrodictium delaneyi</name>
    <dbReference type="NCBI Taxonomy" id="1273541"/>
    <lineage>
        <taxon>Archaea</taxon>
        <taxon>Thermoproteota</taxon>
        <taxon>Thermoprotei</taxon>
        <taxon>Desulfurococcales</taxon>
        <taxon>Pyrodictiaceae</taxon>
        <taxon>Pyrodictium</taxon>
    </lineage>
</organism>
<evidence type="ECO:0008006" key="4">
    <source>
        <dbReference type="Google" id="ProtNLM"/>
    </source>
</evidence>
<dbReference type="Proteomes" id="UP000600071">
    <property type="component" value="Unassembled WGS sequence"/>
</dbReference>